<organism evidence="10 11">
    <name type="scientific">Halostagnicola kamekurae</name>
    <dbReference type="NCBI Taxonomy" id="619731"/>
    <lineage>
        <taxon>Archaea</taxon>
        <taxon>Methanobacteriati</taxon>
        <taxon>Methanobacteriota</taxon>
        <taxon>Stenosarchaea group</taxon>
        <taxon>Halobacteria</taxon>
        <taxon>Halobacteriales</taxon>
        <taxon>Natrialbaceae</taxon>
        <taxon>Halostagnicola</taxon>
    </lineage>
</organism>
<dbReference type="OrthoDB" id="56871at2157"/>
<dbReference type="GO" id="GO:0005886">
    <property type="term" value="C:plasma membrane"/>
    <property type="evidence" value="ECO:0007669"/>
    <property type="project" value="UniProtKB-SubCell"/>
</dbReference>
<dbReference type="Proteomes" id="UP000199199">
    <property type="component" value="Unassembled WGS sequence"/>
</dbReference>
<evidence type="ECO:0000313" key="10">
    <source>
        <dbReference type="EMBL" id="SFS50486.1"/>
    </source>
</evidence>
<dbReference type="EMBL" id="FOZS01000001">
    <property type="protein sequence ID" value="SFS50486.1"/>
    <property type="molecule type" value="Genomic_DNA"/>
</dbReference>
<keyword evidence="3 8" id="KW-0812">Transmembrane</keyword>
<sequence length="382" mass="39904">MLERVRSRHPRGRVAVWIVTAIALVSIATGVVAIVTEPAVQAGGLWGDLQAISEFSGTVLGFALLVSAWGMYRGFRLAYVVSAALVLLSGIHGVAQSRLLSIPLVVLSLGGLIVLVLTSDRFTRSTSLTATQIGSMIAIIGVFSYGTAGAYALRTGFAELETVLDAVYFTFVTASTVGYGDVHPLTQGARLFAVSLIVLGPTTVGLTVGSLIGPEIESRLSRTGRRAKDLDREDERERIAVLGYDDLTESLVDGLEKHAHVSVVSDDKTVTSQLESRAIDVVAGDPADEETLRQAQIDAATAVLVATTDDARNTYAVLAARELTDARIVVCTETGNPDAIEKAGADVVVDPGKLLTNAIVGTAASSGERGSHSAASTADQSG</sequence>
<dbReference type="PRINTS" id="PR01333">
    <property type="entry name" value="2POREKCHANEL"/>
</dbReference>
<dbReference type="PANTHER" id="PTHR43833">
    <property type="entry name" value="POTASSIUM CHANNEL PROTEIN 2-RELATED-RELATED"/>
    <property type="match status" value="1"/>
</dbReference>
<dbReference type="Gene3D" id="1.10.287.70">
    <property type="match status" value="1"/>
</dbReference>
<dbReference type="Pfam" id="PF02254">
    <property type="entry name" value="TrkA_N"/>
    <property type="match status" value="1"/>
</dbReference>
<evidence type="ECO:0000256" key="7">
    <source>
        <dbReference type="ARBA" id="ARBA00023303"/>
    </source>
</evidence>
<comment type="subcellular location">
    <subcellularLocation>
        <location evidence="1">Cell membrane</location>
        <topology evidence="1">Multi-pass membrane protein</topology>
    </subcellularLocation>
</comment>
<dbReference type="InterPro" id="IPR036291">
    <property type="entry name" value="NAD(P)-bd_dom_sf"/>
</dbReference>
<name>A0A1I6QDD5_9EURY</name>
<evidence type="ECO:0000256" key="8">
    <source>
        <dbReference type="SAM" id="Phobius"/>
    </source>
</evidence>
<feature type="transmembrane region" description="Helical" evidence="8">
    <location>
        <begin position="14"/>
        <end position="35"/>
    </location>
</feature>
<dbReference type="GO" id="GO:0005267">
    <property type="term" value="F:potassium channel activity"/>
    <property type="evidence" value="ECO:0007669"/>
    <property type="project" value="InterPro"/>
</dbReference>
<feature type="transmembrane region" description="Helical" evidence="8">
    <location>
        <begin position="100"/>
        <end position="118"/>
    </location>
</feature>
<evidence type="ECO:0000256" key="4">
    <source>
        <dbReference type="ARBA" id="ARBA00022989"/>
    </source>
</evidence>
<evidence type="ECO:0000256" key="1">
    <source>
        <dbReference type="ARBA" id="ARBA00004651"/>
    </source>
</evidence>
<accession>A0A1I6QDD5</accession>
<keyword evidence="7 10" id="KW-0407">Ion channel</keyword>
<gene>
    <name evidence="10" type="ORF">SAMN04488556_1198</name>
</gene>
<feature type="transmembrane region" description="Helical" evidence="8">
    <location>
        <begin position="130"/>
        <end position="153"/>
    </location>
</feature>
<dbReference type="InterPro" id="IPR013099">
    <property type="entry name" value="K_chnl_dom"/>
</dbReference>
<keyword evidence="6 8" id="KW-0472">Membrane</keyword>
<keyword evidence="5" id="KW-0406">Ion transport</keyword>
<dbReference type="AlphaFoldDB" id="A0A1I6QDD5"/>
<feature type="transmembrane region" description="Helical" evidence="8">
    <location>
        <begin position="55"/>
        <end position="72"/>
    </location>
</feature>
<evidence type="ECO:0000256" key="3">
    <source>
        <dbReference type="ARBA" id="ARBA00022692"/>
    </source>
</evidence>
<feature type="transmembrane region" description="Helical" evidence="8">
    <location>
        <begin position="77"/>
        <end position="94"/>
    </location>
</feature>
<keyword evidence="2" id="KW-0813">Transport</keyword>
<evidence type="ECO:0000256" key="5">
    <source>
        <dbReference type="ARBA" id="ARBA00023065"/>
    </source>
</evidence>
<keyword evidence="11" id="KW-1185">Reference proteome</keyword>
<dbReference type="RefSeq" id="WP_092903629.1">
    <property type="nucleotide sequence ID" value="NZ_FOZS01000001.1"/>
</dbReference>
<dbReference type="InterPro" id="IPR050721">
    <property type="entry name" value="Trk_Ktr_HKT_K-transport"/>
</dbReference>
<dbReference type="Gene3D" id="3.40.50.720">
    <property type="entry name" value="NAD(P)-binding Rossmann-like Domain"/>
    <property type="match status" value="1"/>
</dbReference>
<evidence type="ECO:0000313" key="11">
    <source>
        <dbReference type="Proteomes" id="UP000199199"/>
    </source>
</evidence>
<dbReference type="SUPFAM" id="SSF81324">
    <property type="entry name" value="Voltage-gated potassium channels"/>
    <property type="match status" value="1"/>
</dbReference>
<dbReference type="PROSITE" id="PS51201">
    <property type="entry name" value="RCK_N"/>
    <property type="match status" value="1"/>
</dbReference>
<proteinExistence type="predicted"/>
<dbReference type="InterPro" id="IPR003280">
    <property type="entry name" value="2pore_dom_K_chnl"/>
</dbReference>
<evidence type="ECO:0000256" key="2">
    <source>
        <dbReference type="ARBA" id="ARBA00022448"/>
    </source>
</evidence>
<keyword evidence="4 8" id="KW-1133">Transmembrane helix</keyword>
<reference evidence="11" key="1">
    <citation type="submission" date="2016-10" db="EMBL/GenBank/DDBJ databases">
        <authorList>
            <person name="Varghese N."/>
            <person name="Submissions S."/>
        </authorList>
    </citation>
    <scope>NUCLEOTIDE SEQUENCE [LARGE SCALE GENOMIC DNA]</scope>
    <source>
        <strain evidence="11">DSM 22427</strain>
    </source>
</reference>
<evidence type="ECO:0000259" key="9">
    <source>
        <dbReference type="PROSITE" id="PS51201"/>
    </source>
</evidence>
<protein>
    <submittedName>
        <fullName evidence="10">Voltage-gated potassium channel</fullName>
    </submittedName>
</protein>
<dbReference type="SUPFAM" id="SSF51735">
    <property type="entry name" value="NAD(P)-binding Rossmann-fold domains"/>
    <property type="match status" value="1"/>
</dbReference>
<feature type="domain" description="RCK N-terminal" evidence="9">
    <location>
        <begin position="236"/>
        <end position="349"/>
    </location>
</feature>
<feature type="transmembrane region" description="Helical" evidence="8">
    <location>
        <begin position="191"/>
        <end position="212"/>
    </location>
</feature>
<evidence type="ECO:0000256" key="6">
    <source>
        <dbReference type="ARBA" id="ARBA00023136"/>
    </source>
</evidence>
<dbReference type="PANTHER" id="PTHR43833:SF9">
    <property type="entry name" value="POTASSIUM CHANNEL PROTEIN YUGO-RELATED"/>
    <property type="match status" value="1"/>
</dbReference>
<dbReference type="Pfam" id="PF07885">
    <property type="entry name" value="Ion_trans_2"/>
    <property type="match status" value="1"/>
</dbReference>
<dbReference type="InterPro" id="IPR003148">
    <property type="entry name" value="RCK_N"/>
</dbReference>